<feature type="chain" id="PRO_5023003512" evidence="1">
    <location>
        <begin position="24"/>
        <end position="137"/>
    </location>
</feature>
<dbReference type="SUPFAM" id="SSF48403">
    <property type="entry name" value="Ankyrin repeat"/>
    <property type="match status" value="1"/>
</dbReference>
<dbReference type="Gene3D" id="1.25.40.20">
    <property type="entry name" value="Ankyrin repeat-containing domain"/>
    <property type="match status" value="1"/>
</dbReference>
<gene>
    <name evidence="2" type="ORF">E2C01_095067</name>
</gene>
<evidence type="ECO:0000313" key="2">
    <source>
        <dbReference type="EMBL" id="MPC99640.1"/>
    </source>
</evidence>
<dbReference type="AlphaFoldDB" id="A0A5B7JS69"/>
<organism evidence="2 3">
    <name type="scientific">Portunus trituberculatus</name>
    <name type="common">Swimming crab</name>
    <name type="synonym">Neptunus trituberculatus</name>
    <dbReference type="NCBI Taxonomy" id="210409"/>
    <lineage>
        <taxon>Eukaryota</taxon>
        <taxon>Metazoa</taxon>
        <taxon>Ecdysozoa</taxon>
        <taxon>Arthropoda</taxon>
        <taxon>Crustacea</taxon>
        <taxon>Multicrustacea</taxon>
        <taxon>Malacostraca</taxon>
        <taxon>Eumalacostraca</taxon>
        <taxon>Eucarida</taxon>
        <taxon>Decapoda</taxon>
        <taxon>Pleocyemata</taxon>
        <taxon>Brachyura</taxon>
        <taxon>Eubrachyura</taxon>
        <taxon>Portunoidea</taxon>
        <taxon>Portunidae</taxon>
        <taxon>Portuninae</taxon>
        <taxon>Portunus</taxon>
    </lineage>
</organism>
<proteinExistence type="predicted"/>
<evidence type="ECO:0000256" key="1">
    <source>
        <dbReference type="SAM" id="SignalP"/>
    </source>
</evidence>
<evidence type="ECO:0000313" key="3">
    <source>
        <dbReference type="Proteomes" id="UP000324222"/>
    </source>
</evidence>
<sequence>MYACPCNAITIWASLLSLRQGGASSNQLYKELLSTVTLGDHVQEVSRLLCRGAPVESRGGRSALKLAVTTDRPRTVSLLLASGASLSASLLQDAWQSPNVTHQVLATLTTVSISVLPCLCPALPHTAVKPHYVYQPA</sequence>
<comment type="caution">
    <text evidence="2">The sequence shown here is derived from an EMBL/GenBank/DDBJ whole genome shotgun (WGS) entry which is preliminary data.</text>
</comment>
<feature type="signal peptide" evidence="1">
    <location>
        <begin position="1"/>
        <end position="23"/>
    </location>
</feature>
<dbReference type="Proteomes" id="UP000324222">
    <property type="component" value="Unassembled WGS sequence"/>
</dbReference>
<protein>
    <submittedName>
        <fullName evidence="2">Uncharacterized protein</fullName>
    </submittedName>
</protein>
<dbReference type="EMBL" id="VSRR010119208">
    <property type="protein sequence ID" value="MPC99640.1"/>
    <property type="molecule type" value="Genomic_DNA"/>
</dbReference>
<keyword evidence="1" id="KW-0732">Signal</keyword>
<reference evidence="2 3" key="1">
    <citation type="submission" date="2019-05" db="EMBL/GenBank/DDBJ databases">
        <title>Another draft genome of Portunus trituberculatus and its Hox gene families provides insights of decapod evolution.</title>
        <authorList>
            <person name="Jeong J.-H."/>
            <person name="Song I."/>
            <person name="Kim S."/>
            <person name="Choi T."/>
            <person name="Kim D."/>
            <person name="Ryu S."/>
            <person name="Kim W."/>
        </authorList>
    </citation>
    <scope>NUCLEOTIDE SEQUENCE [LARGE SCALE GENOMIC DNA]</scope>
    <source>
        <tissue evidence="2">Muscle</tissue>
    </source>
</reference>
<dbReference type="OrthoDB" id="6379249at2759"/>
<name>A0A5B7JS69_PORTR</name>
<dbReference type="InterPro" id="IPR036770">
    <property type="entry name" value="Ankyrin_rpt-contain_sf"/>
</dbReference>
<accession>A0A5B7JS69</accession>
<keyword evidence="3" id="KW-1185">Reference proteome</keyword>